<proteinExistence type="inferred from homology"/>
<feature type="domain" description="Activator of Hsp90 ATPase homologue 1/2-like C-terminal" evidence="3">
    <location>
        <begin position="39"/>
        <end position="150"/>
    </location>
</feature>
<dbReference type="Pfam" id="PF08327">
    <property type="entry name" value="AHSA1"/>
    <property type="match status" value="1"/>
</dbReference>
<dbReference type="SUPFAM" id="SSF55961">
    <property type="entry name" value="Bet v1-like"/>
    <property type="match status" value="1"/>
</dbReference>
<evidence type="ECO:0000313" key="5">
    <source>
        <dbReference type="Proteomes" id="UP000184471"/>
    </source>
</evidence>
<dbReference type="Gene3D" id="3.30.530.20">
    <property type="match status" value="1"/>
</dbReference>
<gene>
    <name evidence="4" type="ORF">SAMN05444351_2925</name>
</gene>
<dbReference type="Proteomes" id="UP000184471">
    <property type="component" value="Unassembled WGS sequence"/>
</dbReference>
<evidence type="ECO:0000313" key="4">
    <source>
        <dbReference type="EMBL" id="SHG68526.1"/>
    </source>
</evidence>
<dbReference type="InterPro" id="IPR023393">
    <property type="entry name" value="START-like_dom_sf"/>
</dbReference>
<accession>A0A1M5LU42</accession>
<sequence>MTDAQTTPADPPTGRRGVVTDLPDGRRRLEFRRSWPDGPDAVWDAITEPDRLARWFGTYEGERAPGARGTLTMTHEAEPAAEAVVIAECDPPRRLVVEWPEQEGWRVELALAVESGRTTLHFVQHFAAGTDVTDFALGWHWYLDKLDAVAGDRPAPGDWDSFLAEVGPDYGRTPENAPEG</sequence>
<feature type="region of interest" description="Disordered" evidence="2">
    <location>
        <begin position="160"/>
        <end position="180"/>
    </location>
</feature>
<dbReference type="EMBL" id="FQVX01000003">
    <property type="protein sequence ID" value="SHG68526.1"/>
    <property type="molecule type" value="Genomic_DNA"/>
</dbReference>
<dbReference type="InterPro" id="IPR013538">
    <property type="entry name" value="ASHA1/2-like_C"/>
</dbReference>
<comment type="similarity">
    <text evidence="1">Belongs to the AHA1 family.</text>
</comment>
<organism evidence="4 5">
    <name type="scientific">Geodermatophilus nigrescens</name>
    <dbReference type="NCBI Taxonomy" id="1070870"/>
    <lineage>
        <taxon>Bacteria</taxon>
        <taxon>Bacillati</taxon>
        <taxon>Actinomycetota</taxon>
        <taxon>Actinomycetes</taxon>
        <taxon>Geodermatophilales</taxon>
        <taxon>Geodermatophilaceae</taxon>
        <taxon>Geodermatophilus</taxon>
    </lineage>
</organism>
<evidence type="ECO:0000259" key="3">
    <source>
        <dbReference type="Pfam" id="PF08327"/>
    </source>
</evidence>
<evidence type="ECO:0000256" key="2">
    <source>
        <dbReference type="SAM" id="MobiDB-lite"/>
    </source>
</evidence>
<name>A0A1M5LU42_9ACTN</name>
<keyword evidence="5" id="KW-1185">Reference proteome</keyword>
<reference evidence="4 5" key="1">
    <citation type="submission" date="2016-11" db="EMBL/GenBank/DDBJ databases">
        <authorList>
            <person name="Jaros S."/>
            <person name="Januszkiewicz K."/>
            <person name="Wedrychowicz H."/>
        </authorList>
    </citation>
    <scope>NUCLEOTIDE SEQUENCE [LARGE SCALE GENOMIC DNA]</scope>
    <source>
        <strain evidence="4 5">DSM 45408</strain>
    </source>
</reference>
<feature type="region of interest" description="Disordered" evidence="2">
    <location>
        <begin position="1"/>
        <end position="21"/>
    </location>
</feature>
<evidence type="ECO:0000256" key="1">
    <source>
        <dbReference type="ARBA" id="ARBA00006817"/>
    </source>
</evidence>
<dbReference type="AlphaFoldDB" id="A0A1M5LU42"/>
<dbReference type="OrthoDB" id="8117292at2"/>
<protein>
    <submittedName>
        <fullName evidence="4">Uncharacterized conserved protein YndB, AHSA1/START domain</fullName>
    </submittedName>
</protein>
<dbReference type="RefSeq" id="WP_083628699.1">
    <property type="nucleotide sequence ID" value="NZ_FQVX01000003.1"/>
</dbReference>
<dbReference type="STRING" id="1070870.SAMN05444351_2925"/>